<comment type="caution">
    <text evidence="3">The sequence shown here is derived from an EMBL/GenBank/DDBJ whole genome shotgun (WGS) entry which is preliminary data.</text>
</comment>
<keyword evidence="1" id="KW-0378">Hydrolase</keyword>
<reference evidence="3 4" key="1">
    <citation type="submission" date="2024-03" db="EMBL/GenBank/DDBJ databases">
        <title>Human intestinal bacterial collection.</title>
        <authorList>
            <person name="Pauvert C."/>
            <person name="Hitch T.C.A."/>
            <person name="Clavel T."/>
        </authorList>
    </citation>
    <scope>NUCLEOTIDE SEQUENCE [LARGE SCALE GENOMIC DNA]</scope>
    <source>
        <strain evidence="3 4">CLA-JM-H44</strain>
    </source>
</reference>
<dbReference type="InterPro" id="IPR017482">
    <property type="entry name" value="Lambda-type_endonuclease"/>
</dbReference>
<feature type="domain" description="YqaJ viral recombinase" evidence="2">
    <location>
        <begin position="16"/>
        <end position="148"/>
    </location>
</feature>
<proteinExistence type="predicted"/>
<evidence type="ECO:0000256" key="1">
    <source>
        <dbReference type="ARBA" id="ARBA00022801"/>
    </source>
</evidence>
<evidence type="ECO:0000313" key="3">
    <source>
        <dbReference type="EMBL" id="MEQ2441572.1"/>
    </source>
</evidence>
<dbReference type="InterPro" id="IPR011604">
    <property type="entry name" value="PDDEXK-like_dom_sf"/>
</dbReference>
<dbReference type="InterPro" id="IPR011335">
    <property type="entry name" value="Restrct_endonuc-II-like"/>
</dbReference>
<dbReference type="Proteomes" id="UP001489509">
    <property type="component" value="Unassembled WGS sequence"/>
</dbReference>
<organism evidence="3 4">
    <name type="scientific">Solibaculum intestinale</name>
    <dbReference type="NCBI Taxonomy" id="3133165"/>
    <lineage>
        <taxon>Bacteria</taxon>
        <taxon>Bacillati</taxon>
        <taxon>Bacillota</taxon>
        <taxon>Clostridia</taxon>
        <taxon>Eubacteriales</taxon>
        <taxon>Oscillospiraceae</taxon>
        <taxon>Solibaculum</taxon>
    </lineage>
</organism>
<protein>
    <submittedName>
        <fullName evidence="3">YqaJ viral recombinase family protein</fullName>
    </submittedName>
</protein>
<evidence type="ECO:0000259" key="2">
    <source>
        <dbReference type="Pfam" id="PF09588"/>
    </source>
</evidence>
<keyword evidence="4" id="KW-1185">Reference proteome</keyword>
<dbReference type="EMBL" id="JBBMFD010000030">
    <property type="protein sequence ID" value="MEQ2441572.1"/>
    <property type="molecule type" value="Genomic_DNA"/>
</dbReference>
<name>A0ABV1E4J1_9FIRM</name>
<dbReference type="Gene3D" id="3.90.320.10">
    <property type="match status" value="1"/>
</dbReference>
<gene>
    <name evidence="3" type="ORF">WMO26_12105</name>
</gene>
<dbReference type="Pfam" id="PF09588">
    <property type="entry name" value="YqaJ"/>
    <property type="match status" value="1"/>
</dbReference>
<sequence length="328" mass="37539">MGLIKRTSIVDMSREDWLAERRKAIGGSDASAILGLNPYTTPYTLWADKTGRLPDKEDNEAMRQGRDLEQYVVDRFSEVSRRRCRRVNAILTNTDYPYSSANIDREIVGESAGLECKTTSVLNLKKFRDGEFPDTYYCQCVHYLAVTQWTRWYLAVLVLNKGFMVYQLTRAENDEKPDWCESSVYVSDGEIRALMGAESTFWTRYVIPDIPPPADGLKPTSETISALYPVGGEKEVISLDCENTFRSYAALKQQIAALKVEQERCEQVLKKAMGAHERGECGKFTVSWKPSERRTFDHKTFAKEHPQVDLSPYYKLSVSRRFEVKETA</sequence>
<evidence type="ECO:0000313" key="4">
    <source>
        <dbReference type="Proteomes" id="UP001489509"/>
    </source>
</evidence>
<accession>A0ABV1E4J1</accession>
<dbReference type="RefSeq" id="WP_349220737.1">
    <property type="nucleotide sequence ID" value="NZ_JBBMFD010000030.1"/>
</dbReference>
<dbReference type="InterPro" id="IPR019080">
    <property type="entry name" value="YqaJ_viral_recombinase"/>
</dbReference>
<dbReference type="NCBIfam" id="TIGR03033">
    <property type="entry name" value="phage_rel_nuc"/>
    <property type="match status" value="1"/>
</dbReference>
<dbReference type="SUPFAM" id="SSF52980">
    <property type="entry name" value="Restriction endonuclease-like"/>
    <property type="match status" value="1"/>
</dbReference>